<keyword evidence="4" id="KW-1185">Reference proteome</keyword>
<sequence length="2124" mass="230426">MAAQRGQQHHGRMLSINLPPNLAQQAGGQPLFSPALPTALQTQFRPSMPFHMNPMQTPMQSQFFPQAAPFIPGHQQRGSIVGPHGMTLPITPGFNPGFQQHQLPPHLAAAAAVAAAAAAGGAPGTAGPQGGGGHGRSGSVSMPFNRNRRQNSVSLGGPPKATLGGPANKHTAAPLMNPSSSTAVLEKTLKGKKLTVKVPNESATEDGGPIPAYARTPIPVSELPHFVEPLALDTATAPLFPEERPKGELPKSIDVFLPGKDAWDVLKRAMIEERLTKLGVERSGVPPIFAHGVHGRAASISSPADPNLLMFKLNKLHQHQAQVTSPGSGHLSVSPGPRVQQNHSPSPNHLQGGPSVWSNAPGGNHRHSMSLANPTYSPHAYNSSTTTTYNASGAFNPFGPSATLGSDQIISPSFSAGSGRGRLPTITDDLANNSDDGSGAGRIHAPRGVPGHLATSALGRPDFVRGFGLDITEETEEELEQEGLSDAVSDIVNSEVAAALQEELDAIPEVDETPSRSGSRRHSRHTSRVSAALSLRSLGRGGKSDSGIMEEEEEEAAHEAIRAWESEGAARSMKDDDGADAANEWTASDDEQSVGEYSNPSDEERAREARKTRIRAKMLRQKGKDHPHQPQLVHSNSLTVPRMGRGLEQDSDDIVSNPSEEERLYNRRPSASRPLPALPTSATHSRAGSGQIFSHSRNGSGQYLASSIPLPHSRGPSGQFSAGSHHTTPPVASPGANGQHGFAINHRDSLNPHAKPFVFGKPWYNSTSATPQSTATVTPPAQPLAAVSRLSVAAPEFKPNFTIPEFKPSPAAKEFKPNASAPEFRPSPSAPEFKPTFTSSSSLLPPLPAAEPKPSSLPVPKAKTDSGDFLSRLGEIRSSPLPNIVDLVADFTFRPPPVAPQLTFPEPALIAEPAQPVNAFGRAVQGREKRARKDSNPEVNLEGDAQEEEQPSGQELLVLPTQNAHEPTPAGADSFTWNNLTAYKFPDEEDVVVSEPEPEVSRAPVHKSPNKTFTFPPNKKSITSVPIPVTESPEIISTPAEAQHAKNADSIGRSRSPRPPPLHELPKRGSGVDSPASRPTSARALPQPPQRAQTLFNDYKPHPVTTNTVPASLFKNLSVSNPVEDDMDGDDDDDAPLATLTARLASIDRFDHTHKPSLDDIHMPMIARKRVSENRESGLKDQLVTAPEQSAPKPHLSVPAIPTTPGVTTPRSFAQEQESQVSSDLMDEKLEALRNDVRSLVEAHLLKVNSATSVRAEEALMRIARLMRDQAAEKQSQDAAVERTPGRGAVDPAIIRSIVDESNKEVCDTLQHDLANLARHVQAGVQLHPGADILRTVEEQASRIINAVSGATISLAARLEAVHSIVETAPQVHHLPSQQASHGRVPSHEDLLRVLRPHLEQLRSVPFDVDVVTARLAEAVKPTLADFIDLASDKGETADLIVAKLAPALNGMRPSQLNSQEIAVQLAADVSRLVPPVDSHALTEQVADLVVERLDSRLSVREKSLKPEVLAQKVAEALKTVGSSGDSQMLSRMDGHLKSYGEQIQALELSIRQSHAQADTTKKSHGDKLHTKNAPSLHETQQVLSGMRTVLQEHEAHRADGLLHQFRSLFEPVNNALLRGHDSIIATQSNLVESAQQTQNMVDSGLNDLFHSQEAARNHLQDLFANSGKILDQTSTLPEHLASLRDSLILMQTDLQSKLRSLPDVVDLQNQRMDLQVQLTKARTSYGQARSEKDVLGERAHSLESERDRLRADLQALKTTLAEKEAETASSISRAEQAEKGLQQALSRVETSDAVTKTLKEQILRIETAHRDLQRSSNERQAKVDSLELQLKFATQDKESAQETLRRVEQERDTAVEQQQESWRESKINSQKIDSLLQLLTAKESEELRELRRHKDRTRGTEAELASTKQRLADLESKMEALIRSEAKSTQALEDSRRQVEEAETKVTSLQREIEPLRRLDEAQKTRDRDFEEIRAQLEMQEKQEDSLRRSNDALQEELSAVRNELELSRKAQATAKWQQHQAKEPTPAYARATPTINGRSHTAQRAESSRSNTPPATQNGVWTSIHAPVKNGKVPSGYQAVTPRSALPVNGRSTQHSAYGRAVSPAQSVVSQAPTLREDGWWE</sequence>
<organism evidence="3 4">
    <name type="scientific">Serendipita vermifera MAFF 305830</name>
    <dbReference type="NCBI Taxonomy" id="933852"/>
    <lineage>
        <taxon>Eukaryota</taxon>
        <taxon>Fungi</taxon>
        <taxon>Dikarya</taxon>
        <taxon>Basidiomycota</taxon>
        <taxon>Agaricomycotina</taxon>
        <taxon>Agaricomycetes</taxon>
        <taxon>Sebacinales</taxon>
        <taxon>Serendipitaceae</taxon>
        <taxon>Serendipita</taxon>
    </lineage>
</organism>
<dbReference type="OrthoDB" id="3357224at2759"/>
<feature type="region of interest" description="Disordered" evidence="2">
    <location>
        <begin position="920"/>
        <end position="955"/>
    </location>
</feature>
<reference evidence="4" key="2">
    <citation type="submission" date="2015-01" db="EMBL/GenBank/DDBJ databases">
        <title>Evolutionary Origins and Diversification of the Mycorrhizal Mutualists.</title>
        <authorList>
            <consortium name="DOE Joint Genome Institute"/>
            <consortium name="Mycorrhizal Genomics Consortium"/>
            <person name="Kohler A."/>
            <person name="Kuo A."/>
            <person name="Nagy L.G."/>
            <person name="Floudas D."/>
            <person name="Copeland A."/>
            <person name="Barry K.W."/>
            <person name="Cichocki N."/>
            <person name="Veneault-Fourrey C."/>
            <person name="LaButti K."/>
            <person name="Lindquist E.A."/>
            <person name="Lipzen A."/>
            <person name="Lundell T."/>
            <person name="Morin E."/>
            <person name="Murat C."/>
            <person name="Riley R."/>
            <person name="Ohm R."/>
            <person name="Sun H."/>
            <person name="Tunlid A."/>
            <person name="Henrissat B."/>
            <person name="Grigoriev I.V."/>
            <person name="Hibbett D.S."/>
            <person name="Martin F."/>
        </authorList>
    </citation>
    <scope>NUCLEOTIDE SEQUENCE [LARGE SCALE GENOMIC DNA]</scope>
    <source>
        <strain evidence="4">MAFF 305830</strain>
    </source>
</reference>
<feature type="compositionally biased region" description="Basic and acidic residues" evidence="2">
    <location>
        <begin position="925"/>
        <end position="936"/>
    </location>
</feature>
<feature type="compositionally biased region" description="Low complexity" evidence="2">
    <location>
        <begin position="528"/>
        <end position="538"/>
    </location>
</feature>
<feature type="region of interest" description="Disordered" evidence="2">
    <location>
        <begin position="120"/>
        <end position="180"/>
    </location>
</feature>
<feature type="compositionally biased region" description="Pro residues" evidence="2">
    <location>
        <begin position="845"/>
        <end position="857"/>
    </location>
</feature>
<feature type="compositionally biased region" description="Polar residues" evidence="2">
    <location>
        <begin position="680"/>
        <end position="705"/>
    </location>
</feature>
<dbReference type="PANTHER" id="PTHR18887:SF5">
    <property type="entry name" value="GOLGIN SUBFAMILY B MEMBER 1-LIKE"/>
    <property type="match status" value="1"/>
</dbReference>
<reference evidence="3 4" key="1">
    <citation type="submission" date="2014-04" db="EMBL/GenBank/DDBJ databases">
        <authorList>
            <consortium name="DOE Joint Genome Institute"/>
            <person name="Kuo A."/>
            <person name="Zuccaro A."/>
            <person name="Kohler A."/>
            <person name="Nagy L.G."/>
            <person name="Floudas D."/>
            <person name="Copeland A."/>
            <person name="Barry K.W."/>
            <person name="Cichocki N."/>
            <person name="Veneault-Fourrey C."/>
            <person name="LaButti K."/>
            <person name="Lindquist E.A."/>
            <person name="Lipzen A."/>
            <person name="Lundell T."/>
            <person name="Morin E."/>
            <person name="Murat C."/>
            <person name="Sun H."/>
            <person name="Tunlid A."/>
            <person name="Henrissat B."/>
            <person name="Grigoriev I.V."/>
            <person name="Hibbett D.S."/>
            <person name="Martin F."/>
            <person name="Nordberg H.P."/>
            <person name="Cantor M.N."/>
            <person name="Hua S.X."/>
        </authorList>
    </citation>
    <scope>NUCLEOTIDE SEQUENCE [LARGE SCALE GENOMIC DNA]</scope>
    <source>
        <strain evidence="3 4">MAFF 305830</strain>
    </source>
</reference>
<evidence type="ECO:0000256" key="2">
    <source>
        <dbReference type="SAM" id="MobiDB-lite"/>
    </source>
</evidence>
<feature type="compositionally biased region" description="Polar residues" evidence="2">
    <location>
        <begin position="1010"/>
        <end position="1024"/>
    </location>
</feature>
<feature type="region of interest" description="Disordered" evidence="2">
    <location>
        <begin position="1927"/>
        <end position="1949"/>
    </location>
</feature>
<dbReference type="EMBL" id="KN824366">
    <property type="protein sequence ID" value="KIM21994.1"/>
    <property type="molecule type" value="Genomic_DNA"/>
</dbReference>
<feature type="compositionally biased region" description="Polar residues" evidence="2">
    <location>
        <begin position="2106"/>
        <end position="2115"/>
    </location>
</feature>
<evidence type="ECO:0000256" key="1">
    <source>
        <dbReference type="SAM" id="Coils"/>
    </source>
</evidence>
<feature type="compositionally biased region" description="Gly residues" evidence="2">
    <location>
        <begin position="121"/>
        <end position="136"/>
    </location>
</feature>
<dbReference type="GO" id="GO:0005794">
    <property type="term" value="C:Golgi apparatus"/>
    <property type="evidence" value="ECO:0007669"/>
    <property type="project" value="InterPro"/>
</dbReference>
<feature type="compositionally biased region" description="Basic residues" evidence="2">
    <location>
        <begin position="518"/>
        <end position="527"/>
    </location>
</feature>
<keyword evidence="1" id="KW-0175">Coiled coil</keyword>
<feature type="compositionally biased region" description="Polar residues" evidence="2">
    <location>
        <begin position="339"/>
        <end position="349"/>
    </location>
</feature>
<feature type="compositionally biased region" description="Basic and acidic residues" evidence="2">
    <location>
        <begin position="602"/>
        <end position="611"/>
    </location>
</feature>
<feature type="region of interest" description="Disordered" evidence="2">
    <location>
        <begin position="503"/>
        <end position="732"/>
    </location>
</feature>
<evidence type="ECO:0000313" key="3">
    <source>
        <dbReference type="EMBL" id="KIM21994.1"/>
    </source>
</evidence>
<feature type="compositionally biased region" description="Polar residues" evidence="2">
    <location>
        <begin position="1205"/>
        <end position="1223"/>
    </location>
</feature>
<feature type="compositionally biased region" description="Basic and acidic residues" evidence="2">
    <location>
        <begin position="1934"/>
        <end position="1945"/>
    </location>
</feature>
<feature type="region of interest" description="Disordered" evidence="2">
    <location>
        <begin position="805"/>
        <end position="867"/>
    </location>
</feature>
<dbReference type="STRING" id="933852.A0A0C3APJ3"/>
<feature type="compositionally biased region" description="Acidic residues" evidence="2">
    <location>
        <begin position="503"/>
        <end position="512"/>
    </location>
</feature>
<dbReference type="HOGENOM" id="CLU_002021_0_0_1"/>
<feature type="region of interest" description="Disordered" evidence="2">
    <location>
        <begin position="1187"/>
        <end position="1223"/>
    </location>
</feature>
<feature type="region of interest" description="Disordered" evidence="2">
    <location>
        <begin position="2017"/>
        <end position="2062"/>
    </location>
</feature>
<feature type="region of interest" description="Disordered" evidence="2">
    <location>
        <begin position="2088"/>
        <end position="2124"/>
    </location>
</feature>
<evidence type="ECO:0000313" key="4">
    <source>
        <dbReference type="Proteomes" id="UP000054097"/>
    </source>
</evidence>
<feature type="compositionally biased region" description="Polar residues" evidence="2">
    <location>
        <begin position="2035"/>
        <end position="2062"/>
    </location>
</feature>
<feature type="compositionally biased region" description="Basic residues" evidence="2">
    <location>
        <begin position="612"/>
        <end position="621"/>
    </location>
</feature>
<feature type="compositionally biased region" description="Polar residues" evidence="2">
    <location>
        <begin position="138"/>
        <end position="154"/>
    </location>
</feature>
<feature type="coiled-coil region" evidence="1">
    <location>
        <begin position="1733"/>
        <end position="1767"/>
    </location>
</feature>
<gene>
    <name evidence="3" type="ORF">M408DRAFT_297474</name>
</gene>
<proteinExistence type="predicted"/>
<feature type="compositionally biased region" description="Polar residues" evidence="2">
    <location>
        <begin position="716"/>
        <end position="727"/>
    </location>
</feature>
<name>A0A0C3APJ3_SERVB</name>
<accession>A0A0C3APJ3</accession>
<dbReference type="PANTHER" id="PTHR18887">
    <property type="entry name" value="GOLGI-ASSOCIATED PROTEIN GCP360-RELATED"/>
    <property type="match status" value="1"/>
</dbReference>
<feature type="coiled-coil region" evidence="1">
    <location>
        <begin position="1824"/>
        <end position="1861"/>
    </location>
</feature>
<dbReference type="Proteomes" id="UP000054097">
    <property type="component" value="Unassembled WGS sequence"/>
</dbReference>
<feature type="region of interest" description="Disordered" evidence="2">
    <location>
        <begin position="319"/>
        <end position="373"/>
    </location>
</feature>
<dbReference type="InterPro" id="IPR026202">
    <property type="entry name" value="GOLGB1"/>
</dbReference>
<feature type="region of interest" description="Disordered" evidence="2">
    <location>
        <begin position="990"/>
        <end position="1100"/>
    </location>
</feature>
<protein>
    <submittedName>
        <fullName evidence="3">Uncharacterized protein</fullName>
    </submittedName>
</protein>